<organism evidence="6 7">
    <name type="scientific">Methyloceanibacter marginalis</name>
    <dbReference type="NCBI Taxonomy" id="1774971"/>
    <lineage>
        <taxon>Bacteria</taxon>
        <taxon>Pseudomonadati</taxon>
        <taxon>Pseudomonadota</taxon>
        <taxon>Alphaproteobacteria</taxon>
        <taxon>Hyphomicrobiales</taxon>
        <taxon>Hyphomicrobiaceae</taxon>
        <taxon>Methyloceanibacter</taxon>
    </lineage>
</organism>
<keyword evidence="4 5" id="KW-0472">Membrane</keyword>
<evidence type="ECO:0000313" key="6">
    <source>
        <dbReference type="EMBL" id="ODS02048.1"/>
    </source>
</evidence>
<dbReference type="AlphaFoldDB" id="A0A1E3W897"/>
<keyword evidence="3 5" id="KW-1133">Transmembrane helix</keyword>
<name>A0A1E3W897_9HYPH</name>
<dbReference type="Proteomes" id="UP000095042">
    <property type="component" value="Unassembled WGS sequence"/>
</dbReference>
<feature type="transmembrane region" description="Helical" evidence="5">
    <location>
        <begin position="74"/>
        <end position="92"/>
    </location>
</feature>
<dbReference type="OrthoDB" id="8448358at2"/>
<evidence type="ECO:0000256" key="4">
    <source>
        <dbReference type="ARBA" id="ARBA00023136"/>
    </source>
</evidence>
<evidence type="ECO:0000256" key="3">
    <source>
        <dbReference type="ARBA" id="ARBA00022989"/>
    </source>
</evidence>
<comment type="caution">
    <text evidence="6">The sequence shown here is derived from an EMBL/GenBank/DDBJ whole genome shotgun (WGS) entry which is preliminary data.</text>
</comment>
<proteinExistence type="predicted"/>
<dbReference type="InterPro" id="IPR032808">
    <property type="entry name" value="DoxX"/>
</dbReference>
<evidence type="ECO:0000313" key="7">
    <source>
        <dbReference type="Proteomes" id="UP000095042"/>
    </source>
</evidence>
<comment type="subcellular location">
    <subcellularLocation>
        <location evidence="1">Membrane</location>
        <topology evidence="1">Multi-pass membrane protein</topology>
    </subcellularLocation>
</comment>
<dbReference type="RefSeq" id="WP_069624754.1">
    <property type="nucleotide sequence ID" value="NZ_LPWD01000418.1"/>
</dbReference>
<evidence type="ECO:0000256" key="2">
    <source>
        <dbReference type="ARBA" id="ARBA00022692"/>
    </source>
</evidence>
<sequence length="174" mass="18632">MILEDLGSLVIRVALGWLFVTGAWASGKDKAARDFTTSETALVFKWRPEIFACLGILMLALSGLSVLFGVFPRLGALVMTVFLIPAAMIHFAKRGQAEAFKDQIAPVLSRESHAEAKSALEALTANAVFGHFTAGLKTLCLLGPSLYLVLAGAREPMLIGLGADGHWHGLLTRL</sequence>
<dbReference type="Pfam" id="PF07681">
    <property type="entry name" value="DoxX"/>
    <property type="match status" value="1"/>
</dbReference>
<dbReference type="GO" id="GO:0016020">
    <property type="term" value="C:membrane"/>
    <property type="evidence" value="ECO:0007669"/>
    <property type="project" value="UniProtKB-SubCell"/>
</dbReference>
<evidence type="ECO:0008006" key="8">
    <source>
        <dbReference type="Google" id="ProtNLM"/>
    </source>
</evidence>
<gene>
    <name evidence="6" type="ORF">AUC71_02550</name>
</gene>
<feature type="transmembrane region" description="Helical" evidence="5">
    <location>
        <begin position="6"/>
        <end position="27"/>
    </location>
</feature>
<protein>
    <recommendedName>
        <fullName evidence="8">DoxX family protein</fullName>
    </recommendedName>
</protein>
<evidence type="ECO:0000256" key="5">
    <source>
        <dbReference type="SAM" id="Phobius"/>
    </source>
</evidence>
<keyword evidence="2 5" id="KW-0812">Transmembrane</keyword>
<feature type="transmembrane region" description="Helical" evidence="5">
    <location>
        <begin position="48"/>
        <end position="68"/>
    </location>
</feature>
<dbReference type="EMBL" id="LPWD01000418">
    <property type="protein sequence ID" value="ODS02048.1"/>
    <property type="molecule type" value="Genomic_DNA"/>
</dbReference>
<reference evidence="6 7" key="1">
    <citation type="journal article" date="2016" name="Environ. Microbiol.">
        <title>New Methyloceanibacter diversity from North Sea sediments includes methanotroph containing solely the soluble methane monooxygenase.</title>
        <authorList>
            <person name="Vekeman B."/>
            <person name="Kerckhof F.M."/>
            <person name="Cremers G."/>
            <person name="de Vos P."/>
            <person name="Vandamme P."/>
            <person name="Boon N."/>
            <person name="Op den Camp H.J."/>
            <person name="Heylen K."/>
        </authorList>
    </citation>
    <scope>NUCLEOTIDE SEQUENCE [LARGE SCALE GENOMIC DNA]</scope>
    <source>
        <strain evidence="6 7">R-67177</strain>
    </source>
</reference>
<evidence type="ECO:0000256" key="1">
    <source>
        <dbReference type="ARBA" id="ARBA00004141"/>
    </source>
</evidence>
<keyword evidence="7" id="KW-1185">Reference proteome</keyword>
<accession>A0A1E3W897</accession>